<dbReference type="Pfam" id="PF03765">
    <property type="entry name" value="CRAL_TRIO_N"/>
    <property type="match status" value="1"/>
</dbReference>
<dbReference type="CDD" id="cd00170">
    <property type="entry name" value="SEC14"/>
    <property type="match status" value="1"/>
</dbReference>
<evidence type="ECO:0000259" key="2">
    <source>
        <dbReference type="PROSITE" id="PS50191"/>
    </source>
</evidence>
<dbReference type="Proteomes" id="UP000198287">
    <property type="component" value="Unassembled WGS sequence"/>
</dbReference>
<keyword evidence="4" id="KW-1185">Reference proteome</keyword>
<accession>A0A226D2S4</accession>
<dbReference type="PANTHER" id="PTHR23324:SF83">
    <property type="entry name" value="SEC14-LIKE PROTEIN 2"/>
    <property type="match status" value="1"/>
</dbReference>
<name>A0A226D2S4_FOLCA</name>
<keyword evidence="1" id="KW-0732">Signal</keyword>
<dbReference type="Gene3D" id="3.40.525.10">
    <property type="entry name" value="CRAL-TRIO lipid binding domain"/>
    <property type="match status" value="2"/>
</dbReference>
<proteinExistence type="predicted"/>
<dbReference type="OrthoDB" id="1434354at2759"/>
<dbReference type="SMART" id="SM01100">
    <property type="entry name" value="CRAL_TRIO_N"/>
    <property type="match status" value="1"/>
</dbReference>
<reference evidence="3 4" key="1">
    <citation type="submission" date="2015-12" db="EMBL/GenBank/DDBJ databases">
        <title>The genome of Folsomia candida.</title>
        <authorList>
            <person name="Faddeeva A."/>
            <person name="Derks M.F."/>
            <person name="Anvar Y."/>
            <person name="Smit S."/>
            <person name="Van Straalen N."/>
            <person name="Roelofs D."/>
        </authorList>
    </citation>
    <scope>NUCLEOTIDE SEQUENCE [LARGE SCALE GENOMIC DNA]</scope>
    <source>
        <strain evidence="3 4">VU population</strain>
        <tissue evidence="3">Whole body</tissue>
    </source>
</reference>
<dbReference type="PANTHER" id="PTHR23324">
    <property type="entry name" value="SEC14 RELATED PROTEIN"/>
    <property type="match status" value="1"/>
</dbReference>
<dbReference type="InterPro" id="IPR001251">
    <property type="entry name" value="CRAL-TRIO_dom"/>
</dbReference>
<dbReference type="InterPro" id="IPR011074">
    <property type="entry name" value="CRAL/TRIO_N_dom"/>
</dbReference>
<organism evidence="3 4">
    <name type="scientific">Folsomia candida</name>
    <name type="common">Springtail</name>
    <dbReference type="NCBI Taxonomy" id="158441"/>
    <lineage>
        <taxon>Eukaryota</taxon>
        <taxon>Metazoa</taxon>
        <taxon>Ecdysozoa</taxon>
        <taxon>Arthropoda</taxon>
        <taxon>Hexapoda</taxon>
        <taxon>Collembola</taxon>
        <taxon>Entomobryomorpha</taxon>
        <taxon>Isotomoidea</taxon>
        <taxon>Isotomidae</taxon>
        <taxon>Proisotominae</taxon>
        <taxon>Folsomia</taxon>
    </lineage>
</organism>
<dbReference type="GO" id="GO:0005737">
    <property type="term" value="C:cytoplasm"/>
    <property type="evidence" value="ECO:0007669"/>
    <property type="project" value="TreeGrafter"/>
</dbReference>
<dbReference type="InterPro" id="IPR051064">
    <property type="entry name" value="SEC14/CRAL-TRIO_domain"/>
</dbReference>
<dbReference type="SUPFAM" id="SSF46938">
    <property type="entry name" value="CRAL/TRIO N-terminal domain"/>
    <property type="match status" value="1"/>
</dbReference>
<sequence length="247" mass="28926">MLVKKFNSTFAVLHILLILYMTRLSSQSESLTVTKSQKQKLDKFKEAVETIKFPQEWMKDDLNLLRYLKARGWDVQRAKDMIQETVKWWKDYGMDNIHNEDWSQYERSDPYQIDGVDKEGKPIMLYALGEWDLRQAAIQGRLKTLVRWVIKGTDEIHRKTRDLFKQGKINGTQWSLIANIDKFNSQQHLSLDSFDAALNIFRPLFTPSSRKALKVFSSNKETCLAYLLAKIDPDQLPEAYGGTRHYD</sequence>
<dbReference type="AlphaFoldDB" id="A0A226D2S4"/>
<dbReference type="InterPro" id="IPR036273">
    <property type="entry name" value="CRAL/TRIO_N_dom_sf"/>
</dbReference>
<feature type="chain" id="PRO_5012511061" evidence="1">
    <location>
        <begin position="28"/>
        <end position="247"/>
    </location>
</feature>
<evidence type="ECO:0000256" key="1">
    <source>
        <dbReference type="SAM" id="SignalP"/>
    </source>
</evidence>
<evidence type="ECO:0000313" key="4">
    <source>
        <dbReference type="Proteomes" id="UP000198287"/>
    </source>
</evidence>
<protein>
    <submittedName>
        <fullName evidence="3">SEC14 cytosolic factor</fullName>
    </submittedName>
</protein>
<comment type="caution">
    <text evidence="3">The sequence shown here is derived from an EMBL/GenBank/DDBJ whole genome shotgun (WGS) entry which is preliminary data.</text>
</comment>
<dbReference type="InterPro" id="IPR036865">
    <property type="entry name" value="CRAL-TRIO_dom_sf"/>
</dbReference>
<feature type="domain" description="CRAL-TRIO" evidence="2">
    <location>
        <begin position="194"/>
        <end position="247"/>
    </location>
</feature>
<evidence type="ECO:0000313" key="3">
    <source>
        <dbReference type="EMBL" id="OXA39509.1"/>
    </source>
</evidence>
<feature type="signal peptide" evidence="1">
    <location>
        <begin position="1"/>
        <end position="27"/>
    </location>
</feature>
<dbReference type="PROSITE" id="PS50191">
    <property type="entry name" value="CRAL_TRIO"/>
    <property type="match status" value="1"/>
</dbReference>
<gene>
    <name evidence="3" type="ORF">Fcan01_25722</name>
</gene>
<dbReference type="SUPFAM" id="SSF52087">
    <property type="entry name" value="CRAL/TRIO domain"/>
    <property type="match status" value="1"/>
</dbReference>
<dbReference type="EMBL" id="LNIX01000038">
    <property type="protein sequence ID" value="OXA39509.1"/>
    <property type="molecule type" value="Genomic_DNA"/>
</dbReference>